<proteinExistence type="predicted"/>
<dbReference type="GO" id="GO:0004812">
    <property type="term" value="F:aminoacyl-tRNA ligase activity"/>
    <property type="evidence" value="ECO:0007669"/>
    <property type="project" value="UniProtKB-KW"/>
</dbReference>
<comment type="caution">
    <text evidence="1">The sequence shown here is derived from an EMBL/GenBank/DDBJ whole genome shotgun (WGS) entry which is preliminary data.</text>
</comment>
<organism evidence="1 2">
    <name type="scientific">Gossypium australe</name>
    <dbReference type="NCBI Taxonomy" id="47621"/>
    <lineage>
        <taxon>Eukaryota</taxon>
        <taxon>Viridiplantae</taxon>
        <taxon>Streptophyta</taxon>
        <taxon>Embryophyta</taxon>
        <taxon>Tracheophyta</taxon>
        <taxon>Spermatophyta</taxon>
        <taxon>Magnoliopsida</taxon>
        <taxon>eudicotyledons</taxon>
        <taxon>Gunneridae</taxon>
        <taxon>Pentapetalae</taxon>
        <taxon>rosids</taxon>
        <taxon>malvids</taxon>
        <taxon>Malvales</taxon>
        <taxon>Malvaceae</taxon>
        <taxon>Malvoideae</taxon>
        <taxon>Gossypium</taxon>
    </lineage>
</organism>
<gene>
    <name evidence="1" type="ORF">EPI10_005358</name>
</gene>
<keyword evidence="1" id="KW-0030">Aminoacyl-tRNA synthetase</keyword>
<accession>A0A5B6WQ67</accession>
<reference evidence="2" key="1">
    <citation type="journal article" date="2019" name="Plant Biotechnol. J.">
        <title>Genome sequencing of the Australian wild diploid species Gossypium australe highlights disease resistance and delayed gland morphogenesis.</title>
        <authorList>
            <person name="Cai Y."/>
            <person name="Cai X."/>
            <person name="Wang Q."/>
            <person name="Wang P."/>
            <person name="Zhang Y."/>
            <person name="Cai C."/>
            <person name="Xu Y."/>
            <person name="Wang K."/>
            <person name="Zhou Z."/>
            <person name="Wang C."/>
            <person name="Geng S."/>
            <person name="Li B."/>
            <person name="Dong Q."/>
            <person name="Hou Y."/>
            <person name="Wang H."/>
            <person name="Ai P."/>
            <person name="Liu Z."/>
            <person name="Yi F."/>
            <person name="Sun M."/>
            <person name="An G."/>
            <person name="Cheng J."/>
            <person name="Zhang Y."/>
            <person name="Shi Q."/>
            <person name="Xie Y."/>
            <person name="Shi X."/>
            <person name="Chang Y."/>
            <person name="Huang F."/>
            <person name="Chen Y."/>
            <person name="Hong S."/>
            <person name="Mi L."/>
            <person name="Sun Q."/>
            <person name="Zhang L."/>
            <person name="Zhou B."/>
            <person name="Peng R."/>
            <person name="Zhang X."/>
            <person name="Liu F."/>
        </authorList>
    </citation>
    <scope>NUCLEOTIDE SEQUENCE [LARGE SCALE GENOMIC DNA]</scope>
    <source>
        <strain evidence="2">cv. PA1801</strain>
    </source>
</reference>
<evidence type="ECO:0000313" key="2">
    <source>
        <dbReference type="Proteomes" id="UP000325315"/>
    </source>
</evidence>
<keyword evidence="2" id="KW-1185">Reference proteome</keyword>
<dbReference type="EMBL" id="SMMG02000002">
    <property type="protein sequence ID" value="KAA3483165.1"/>
    <property type="molecule type" value="Genomic_DNA"/>
</dbReference>
<dbReference type="Proteomes" id="UP000325315">
    <property type="component" value="Unassembled WGS sequence"/>
</dbReference>
<protein>
    <submittedName>
        <fullName evidence="1">Alanyl-tRNA synthetase</fullName>
    </submittedName>
</protein>
<dbReference type="OrthoDB" id="1001830at2759"/>
<evidence type="ECO:0000313" key="1">
    <source>
        <dbReference type="EMBL" id="KAA3483165.1"/>
    </source>
</evidence>
<name>A0A5B6WQ67_9ROSI</name>
<dbReference type="AlphaFoldDB" id="A0A5B6WQ67"/>
<sequence>MFISRELGVRYSNNQERYLGLSNAMGRRKKASFQILKDQIKLKIRGWSTRLLSQGIKLKIDGWSTRLLSQGGKEGHKTGANGVDYGRKLLNYSDSLLARVLKKFREFGILHLEKYLAQGNYYRKHNVSLVAKLIDNVNRKWRRETITNTFSGIDATRILQIPLAKETYDDVMAWGGEPSGEFSVHSAYKLLQTCISTPISFLEISIGGYGA</sequence>
<keyword evidence="1" id="KW-0436">Ligase</keyword>